<dbReference type="EMBL" id="CCYA01000149">
    <property type="protein sequence ID" value="CEH12339.1"/>
    <property type="molecule type" value="Genomic_DNA"/>
</dbReference>
<keyword evidence="3" id="KW-1185">Reference proteome</keyword>
<reference evidence="2 3" key="1">
    <citation type="submission" date="2014-09" db="EMBL/GenBank/DDBJ databases">
        <authorList>
            <person name="Magalhaes I.L.F."/>
            <person name="Oliveira U."/>
            <person name="Santos F.R."/>
            <person name="Vidigal T.H.D.A."/>
            <person name="Brescovit A.D."/>
            <person name="Santos A.J."/>
        </authorList>
    </citation>
    <scope>NUCLEOTIDE SEQUENCE [LARGE SCALE GENOMIC DNA]</scope>
</reference>
<sequence length="183" mass="20291">MQDPQVRVTSILVALHVCSPDRMRGTAHRGKGPTNASPTVEVFGIQVRLDCISPAQFTPRAQIEGDLCAELPTCFFPCPTCSRLLFSRCRATDSRSHQVKPDLTTTSISIRASYSRPTVPDRTGTAQCRTAAECSWSGSIHIRSNVPWPRPSLKPRTNTSSTQQHNRHHHHAHSAQTSHPHRN</sequence>
<organism evidence="2 3">
    <name type="scientific">Ceraceosorus bombacis</name>
    <dbReference type="NCBI Taxonomy" id="401625"/>
    <lineage>
        <taxon>Eukaryota</taxon>
        <taxon>Fungi</taxon>
        <taxon>Dikarya</taxon>
        <taxon>Basidiomycota</taxon>
        <taxon>Ustilaginomycotina</taxon>
        <taxon>Exobasidiomycetes</taxon>
        <taxon>Ceraceosorales</taxon>
        <taxon>Ceraceosoraceae</taxon>
        <taxon>Ceraceosorus</taxon>
    </lineage>
</organism>
<name>A0A0P1B9M9_9BASI</name>
<evidence type="ECO:0000313" key="3">
    <source>
        <dbReference type="Proteomes" id="UP000054845"/>
    </source>
</evidence>
<dbReference type="AlphaFoldDB" id="A0A0P1B9M9"/>
<accession>A0A0P1B9M9</accession>
<proteinExistence type="predicted"/>
<feature type="region of interest" description="Disordered" evidence="1">
    <location>
        <begin position="145"/>
        <end position="183"/>
    </location>
</feature>
<evidence type="ECO:0000313" key="2">
    <source>
        <dbReference type="EMBL" id="CEH12339.1"/>
    </source>
</evidence>
<evidence type="ECO:0000256" key="1">
    <source>
        <dbReference type="SAM" id="MobiDB-lite"/>
    </source>
</evidence>
<feature type="compositionally biased region" description="Basic residues" evidence="1">
    <location>
        <begin position="165"/>
        <end position="183"/>
    </location>
</feature>
<dbReference type="Proteomes" id="UP000054845">
    <property type="component" value="Unassembled WGS sequence"/>
</dbReference>
<protein>
    <submittedName>
        <fullName evidence="2">Uncharacterized protein</fullName>
    </submittedName>
</protein>